<keyword evidence="3" id="KW-1185">Reference proteome</keyword>
<feature type="region of interest" description="Disordered" evidence="1">
    <location>
        <begin position="1"/>
        <end position="135"/>
    </location>
</feature>
<organism evidence="2 3">
    <name type="scientific">Symbiodinium microadriaticum</name>
    <name type="common">Dinoflagellate</name>
    <name type="synonym">Zooxanthella microadriatica</name>
    <dbReference type="NCBI Taxonomy" id="2951"/>
    <lineage>
        <taxon>Eukaryota</taxon>
        <taxon>Sar</taxon>
        <taxon>Alveolata</taxon>
        <taxon>Dinophyceae</taxon>
        <taxon>Suessiales</taxon>
        <taxon>Symbiodiniaceae</taxon>
        <taxon>Symbiodinium</taxon>
    </lineage>
</organism>
<dbReference type="EMBL" id="LSRX01000353">
    <property type="protein sequence ID" value="OLP99689.1"/>
    <property type="molecule type" value="Genomic_DNA"/>
</dbReference>
<dbReference type="Gene3D" id="3.90.70.10">
    <property type="entry name" value="Cysteine proteinases"/>
    <property type="match status" value="1"/>
</dbReference>
<accession>A0A1Q9DX13</accession>
<dbReference type="OrthoDB" id="433225at2759"/>
<comment type="caution">
    <text evidence="2">The sequence shown here is derived from an EMBL/GenBank/DDBJ whole genome shotgun (WGS) entry which is preliminary data.</text>
</comment>
<reference evidence="2 3" key="1">
    <citation type="submission" date="2016-02" db="EMBL/GenBank/DDBJ databases">
        <title>Genome analysis of coral dinoflagellate symbionts highlights evolutionary adaptations to a symbiotic lifestyle.</title>
        <authorList>
            <person name="Aranda M."/>
            <person name="Li Y."/>
            <person name="Liew Y.J."/>
            <person name="Baumgarten S."/>
            <person name="Simakov O."/>
            <person name="Wilson M."/>
            <person name="Piel J."/>
            <person name="Ashoor H."/>
            <person name="Bougouffa S."/>
            <person name="Bajic V.B."/>
            <person name="Ryu T."/>
            <person name="Ravasi T."/>
            <person name="Bayer T."/>
            <person name="Micklem G."/>
            <person name="Kim H."/>
            <person name="Bhak J."/>
            <person name="Lajeunesse T.C."/>
            <person name="Voolstra C.R."/>
        </authorList>
    </citation>
    <scope>NUCLEOTIDE SEQUENCE [LARGE SCALE GENOMIC DNA]</scope>
    <source>
        <strain evidence="2 3">CCMP2467</strain>
    </source>
</reference>
<dbReference type="AlphaFoldDB" id="A0A1Q9DX13"/>
<feature type="region of interest" description="Disordered" evidence="1">
    <location>
        <begin position="693"/>
        <end position="724"/>
    </location>
</feature>
<name>A0A1Q9DX13_SYMMI</name>
<gene>
    <name evidence="2" type="ORF">AK812_SmicGene17744</name>
</gene>
<evidence type="ECO:0000313" key="2">
    <source>
        <dbReference type="EMBL" id="OLP99689.1"/>
    </source>
</evidence>
<evidence type="ECO:0000256" key="1">
    <source>
        <dbReference type="SAM" id="MobiDB-lite"/>
    </source>
</evidence>
<evidence type="ECO:0000313" key="3">
    <source>
        <dbReference type="Proteomes" id="UP000186817"/>
    </source>
</evidence>
<proteinExistence type="predicted"/>
<protein>
    <submittedName>
        <fullName evidence="2">Uncharacterized protein</fullName>
    </submittedName>
</protein>
<dbReference type="Proteomes" id="UP000186817">
    <property type="component" value="Unassembled WGS sequence"/>
</dbReference>
<sequence length="724" mass="80855">MPDAMTPAPSDLASQGQPLQGPLSPSAVEQEKAMFQHLLSDYPLKPSRSPSAKRPRAGLEKEDTGDAPMPAAGSIEDPFRQGPPALRGRTPKGWSKGGKGKGKSKGQNKGYGKGYGRHSYGTSSLEGGPWSREADHHNMDRESVMEQMARMMLRHERQLQSLQQDQKLHLFLRPEEPASAVPLMVKVAQTWRKLMDEGKVRSSLRETMLRELIQELRNRIQGFNARPEMKEKAMQMNWTDSQGAWNYLRWNPETQREELVPQVESRTTESILADLKVIEDLISGTTIRHFGSVRPFRQHYETSWVQFTLEIELRTDGDLLWKHFNALINSSVLHLLAARLRRDRLNLVAYVGSAMPLLNIQDCIDQWHSQHTSALLAFTPGTSFIVLQLMRFNAEGRGKWKRTVKSLHTISHLLDDVVVPTFVDLESMQCLYPRFKVASIIAHFGDRADSGHYRCLWYENNTALIADDAAAITPCALPMFEEISANAYLEVIAQSQTEPQMLVQWLFTNAPRFYGSVTDLAAFTGALAEADAWSGISAGSWRGWKEDVDTPVAEELATSVQVRSLLDANLHPIPPAFRSATSSPDADVAAASAFNMVRPSTWDVQRHRTRRLEELTAHLAKLGPEALGGSAVRPSLVRSTLPFVHLLLQSSRGQHPKLNRLPHPMMQLLMGMSSGVDGEFVFHGTVDAQSFQGAGFKRPSQPVESTAPPDSWKFALPDDPIEDV</sequence>